<sequence length="439" mass="46526">MQWQDACVAAAAGTADACAGPLAPTLKVAASSKAPASPFLMEPVVEHPLPFTGETPTNVSPQFVCSMLGGDFSFMCTARMDSVGPWSRIFDFSFTADEDSITAGAIELTQDFHFTVFRGKKPISVRVGDFFQLGEEFTVLCTVSASGHMKVFKDGVLVGEKTDGMAPLHADRPHMMVGGHYLFPDQSFRGSLKDVKVWNLEVPWEASSVSKVAVSVLGEVISEQAEKSPRSESDGRLRGARDAVDPTSESDGDAELSDPEAETLLSRGDEEFARLFGVGDVELISDTWHVVSGLSLARSGEASEAVLFLSRQPVELSAPAPSGPARSTPRSLLPAPGARGRPPSAPVCGHVPPRGGPHAGPAPPGRRAPPAQPRAAIGRRRAAIVGGRAAGDRWATPCPRRRRSCAGTRTLSTSGPACCATGCLSPPPTWWRPCWRCKT</sequence>
<dbReference type="Gene3D" id="2.60.120.200">
    <property type="match status" value="1"/>
</dbReference>
<proteinExistence type="predicted"/>
<dbReference type="SUPFAM" id="SSF49899">
    <property type="entry name" value="Concanavalin A-like lectins/glucanases"/>
    <property type="match status" value="1"/>
</dbReference>
<accession>A0ABN9S9S1</accession>
<reference evidence="2" key="1">
    <citation type="submission" date="2023-10" db="EMBL/GenBank/DDBJ databases">
        <authorList>
            <person name="Chen Y."/>
            <person name="Shah S."/>
            <person name="Dougan E. K."/>
            <person name="Thang M."/>
            <person name="Chan C."/>
        </authorList>
    </citation>
    <scope>NUCLEOTIDE SEQUENCE [LARGE SCALE GENOMIC DNA]</scope>
</reference>
<evidence type="ECO:0000256" key="1">
    <source>
        <dbReference type="SAM" id="MobiDB-lite"/>
    </source>
</evidence>
<evidence type="ECO:0000313" key="2">
    <source>
        <dbReference type="EMBL" id="CAK0826490.1"/>
    </source>
</evidence>
<dbReference type="EMBL" id="CAUYUJ010009335">
    <property type="protein sequence ID" value="CAK0826490.1"/>
    <property type="molecule type" value="Genomic_DNA"/>
</dbReference>
<feature type="compositionally biased region" description="Basic and acidic residues" evidence="1">
    <location>
        <begin position="224"/>
        <end position="244"/>
    </location>
</feature>
<feature type="compositionally biased region" description="Pro residues" evidence="1">
    <location>
        <begin position="360"/>
        <end position="372"/>
    </location>
</feature>
<feature type="compositionally biased region" description="Acidic residues" evidence="1">
    <location>
        <begin position="248"/>
        <end position="259"/>
    </location>
</feature>
<evidence type="ECO:0000313" key="3">
    <source>
        <dbReference type="Proteomes" id="UP001189429"/>
    </source>
</evidence>
<keyword evidence="3" id="KW-1185">Reference proteome</keyword>
<dbReference type="Proteomes" id="UP001189429">
    <property type="component" value="Unassembled WGS sequence"/>
</dbReference>
<dbReference type="InterPro" id="IPR013320">
    <property type="entry name" value="ConA-like_dom_sf"/>
</dbReference>
<dbReference type="Pfam" id="PF13385">
    <property type="entry name" value="Laminin_G_3"/>
    <property type="match status" value="1"/>
</dbReference>
<organism evidence="2 3">
    <name type="scientific">Prorocentrum cordatum</name>
    <dbReference type="NCBI Taxonomy" id="2364126"/>
    <lineage>
        <taxon>Eukaryota</taxon>
        <taxon>Sar</taxon>
        <taxon>Alveolata</taxon>
        <taxon>Dinophyceae</taxon>
        <taxon>Prorocentrales</taxon>
        <taxon>Prorocentraceae</taxon>
        <taxon>Prorocentrum</taxon>
    </lineage>
</organism>
<protein>
    <submittedName>
        <fullName evidence="2">Uncharacterized protein</fullName>
    </submittedName>
</protein>
<gene>
    <name evidence="2" type="ORF">PCOR1329_LOCUS26318</name>
</gene>
<comment type="caution">
    <text evidence="2">The sequence shown here is derived from an EMBL/GenBank/DDBJ whole genome shotgun (WGS) entry which is preliminary data.</text>
</comment>
<name>A0ABN9S9S1_9DINO</name>
<feature type="compositionally biased region" description="Low complexity" evidence="1">
    <location>
        <begin position="332"/>
        <end position="342"/>
    </location>
</feature>
<feature type="region of interest" description="Disordered" evidence="1">
    <location>
        <begin position="223"/>
        <end position="259"/>
    </location>
</feature>
<feature type="region of interest" description="Disordered" evidence="1">
    <location>
        <begin position="316"/>
        <end position="375"/>
    </location>
</feature>